<dbReference type="Proteomes" id="UP000030675">
    <property type="component" value="Unassembled WGS sequence"/>
</dbReference>
<keyword evidence="7" id="KW-0732">Signal</keyword>
<evidence type="ECO:0000313" key="12">
    <source>
        <dbReference type="Proteomes" id="UP000030675"/>
    </source>
</evidence>
<dbReference type="HOGENOM" id="CLU_011263_1_7_6"/>
<dbReference type="PROSITE" id="PS51892">
    <property type="entry name" value="SUBTILASE"/>
    <property type="match status" value="1"/>
</dbReference>
<dbReference type="PROSITE" id="PS00138">
    <property type="entry name" value="SUBTILASE_SER"/>
    <property type="match status" value="1"/>
</dbReference>
<feature type="domain" description="Peptidase S8/S53" evidence="8">
    <location>
        <begin position="163"/>
        <end position="388"/>
    </location>
</feature>
<dbReference type="PANTHER" id="PTHR43806">
    <property type="entry name" value="PEPTIDASE S8"/>
    <property type="match status" value="1"/>
</dbReference>
<dbReference type="PANTHER" id="PTHR43806:SF11">
    <property type="entry name" value="CEREVISIN-RELATED"/>
    <property type="match status" value="1"/>
</dbReference>
<comment type="similarity">
    <text evidence="1 5 6">Belongs to the peptidase S8 family.</text>
</comment>
<evidence type="ECO:0000256" key="5">
    <source>
        <dbReference type="PROSITE-ProRule" id="PRU01240"/>
    </source>
</evidence>
<dbReference type="InterPro" id="IPR010259">
    <property type="entry name" value="S8pro/Inhibitor_I9"/>
</dbReference>
<dbReference type="PRINTS" id="PR00723">
    <property type="entry name" value="SUBTILISIN"/>
</dbReference>
<dbReference type="InterPro" id="IPR036852">
    <property type="entry name" value="Peptidase_S8/S53_dom_sf"/>
</dbReference>
<feature type="active site" description="Charge relay system" evidence="5">
    <location>
        <position position="172"/>
    </location>
</feature>
<feature type="signal peptide" evidence="7">
    <location>
        <begin position="1"/>
        <end position="23"/>
    </location>
</feature>
<dbReference type="CDD" id="cd04077">
    <property type="entry name" value="Peptidases_S8_PCSK9_ProteinaseK_like"/>
    <property type="match status" value="1"/>
</dbReference>
<dbReference type="AlphaFoldDB" id="V5ES03"/>
<evidence type="ECO:0000259" key="8">
    <source>
        <dbReference type="Pfam" id="PF00082"/>
    </source>
</evidence>
<dbReference type="InterPro" id="IPR015500">
    <property type="entry name" value="Peptidase_S8_subtilisin-rel"/>
</dbReference>
<dbReference type="Gene3D" id="2.60.120.380">
    <property type="match status" value="1"/>
</dbReference>
<gene>
    <name evidence="11" type="ORF">PLEI_4244</name>
</gene>
<evidence type="ECO:0000259" key="10">
    <source>
        <dbReference type="Pfam" id="PF05922"/>
    </source>
</evidence>
<feature type="domain" description="Inhibitor I9" evidence="10">
    <location>
        <begin position="50"/>
        <end position="125"/>
    </location>
</feature>
<evidence type="ECO:0000256" key="3">
    <source>
        <dbReference type="ARBA" id="ARBA00022801"/>
    </source>
</evidence>
<dbReference type="GO" id="GO:0005615">
    <property type="term" value="C:extracellular space"/>
    <property type="evidence" value="ECO:0007669"/>
    <property type="project" value="TreeGrafter"/>
</dbReference>
<dbReference type="FunFam" id="3.40.50.200:FF:000014">
    <property type="entry name" value="Proteinase K"/>
    <property type="match status" value="1"/>
</dbReference>
<dbReference type="InterPro" id="IPR007280">
    <property type="entry name" value="Peptidase_C_arc/bac"/>
</dbReference>
<evidence type="ECO:0000256" key="1">
    <source>
        <dbReference type="ARBA" id="ARBA00011073"/>
    </source>
</evidence>
<sequence length="525" mass="57327">MLKKIISLCISSLFCIQANSTYASPSEDSSSQSRAPLILHTNENAIKERFIVVFKHPKPLRSDTQSIQSFTNNTVAALSESLSITSDTIFNHSISGFTADLNVEQIEQLRHDPRIDFIEQDKKITIEPIISTKSITSDTTWGLDRIDQRYLPLDNNYSPLFDGTGVTAYVIDTGVNIEHIEFGGRATSGFDFIDNDTDTTDCNGHGTHVAGTIGGQRYGVAKNVNIVGVRVLNCSGSGTISSVIAGVDWITANASGPSIANMSLGGGQSLALDKAVENAIQSGISFFLAAGNDNQDACNASPARVTSGVTVGSTNRSDSRSTFSNWGNCVDIFAPGSQITSAWYDGGYRTISGTSMATPHVAGVAAMYLQENRNLTPNNISLLLTKRASINKVFDTRDTVNHFLYALTDIECLDNCEPKPQPVPLRELISGLPLKGLSDSQHNKRYFYVDVEAGRPLTVQTIGGEGDADLYVRFGKKPERHEWDCRPYRTQNNETCTINSTQKGRYYIMLNAFSDYRDLSLQANY</sequence>
<dbReference type="RefSeq" id="WP_023935484.1">
    <property type="nucleotide sequence ID" value="NZ_DF196823.1"/>
</dbReference>
<dbReference type="GO" id="GO:0006508">
    <property type="term" value="P:proteolysis"/>
    <property type="evidence" value="ECO:0007669"/>
    <property type="project" value="UniProtKB-KW"/>
</dbReference>
<evidence type="ECO:0000256" key="4">
    <source>
        <dbReference type="ARBA" id="ARBA00022825"/>
    </source>
</evidence>
<feature type="active site" description="Charge relay system" evidence="5">
    <location>
        <position position="355"/>
    </location>
</feature>
<organism evidence="11 12">
    <name type="scientific">Photobacterium leiognathi lrivu.4.1</name>
    <dbReference type="NCBI Taxonomy" id="1248232"/>
    <lineage>
        <taxon>Bacteria</taxon>
        <taxon>Pseudomonadati</taxon>
        <taxon>Pseudomonadota</taxon>
        <taxon>Gammaproteobacteria</taxon>
        <taxon>Vibrionales</taxon>
        <taxon>Vibrionaceae</taxon>
        <taxon>Photobacterium</taxon>
    </lineage>
</organism>
<dbReference type="Pfam" id="PF04151">
    <property type="entry name" value="PPC"/>
    <property type="match status" value="1"/>
</dbReference>
<feature type="active site" description="Charge relay system" evidence="5">
    <location>
        <position position="205"/>
    </location>
</feature>
<dbReference type="InterPro" id="IPR050131">
    <property type="entry name" value="Peptidase_S8_subtilisin-like"/>
</dbReference>
<evidence type="ECO:0000256" key="2">
    <source>
        <dbReference type="ARBA" id="ARBA00022670"/>
    </source>
</evidence>
<proteinExistence type="inferred from homology"/>
<evidence type="ECO:0000313" key="11">
    <source>
        <dbReference type="EMBL" id="GAD32566.1"/>
    </source>
</evidence>
<dbReference type="InterPro" id="IPR022398">
    <property type="entry name" value="Peptidase_S8_His-AS"/>
</dbReference>
<dbReference type="PROSITE" id="PS00137">
    <property type="entry name" value="SUBTILASE_HIS"/>
    <property type="match status" value="1"/>
</dbReference>
<name>V5ES03_PHOLE</name>
<evidence type="ECO:0000259" key="9">
    <source>
        <dbReference type="Pfam" id="PF04151"/>
    </source>
</evidence>
<feature type="chain" id="PRO_5004732447" evidence="7">
    <location>
        <begin position="24"/>
        <end position="525"/>
    </location>
</feature>
<dbReference type="Gene3D" id="3.40.50.200">
    <property type="entry name" value="Peptidase S8/S53 domain"/>
    <property type="match status" value="1"/>
</dbReference>
<keyword evidence="2 5" id="KW-0645">Protease</keyword>
<dbReference type="InterPro" id="IPR037045">
    <property type="entry name" value="S8pro/Inhibitor_I9_sf"/>
</dbReference>
<dbReference type="Gene3D" id="3.30.70.80">
    <property type="entry name" value="Peptidase S8 propeptide/proteinase inhibitor I9"/>
    <property type="match status" value="1"/>
</dbReference>
<dbReference type="GO" id="GO:0004252">
    <property type="term" value="F:serine-type endopeptidase activity"/>
    <property type="evidence" value="ECO:0007669"/>
    <property type="project" value="UniProtKB-UniRule"/>
</dbReference>
<dbReference type="Pfam" id="PF05922">
    <property type="entry name" value="Inhibitor_I9"/>
    <property type="match status" value="1"/>
</dbReference>
<protein>
    <submittedName>
        <fullName evidence="11">Alkaline serine exoprotease A</fullName>
    </submittedName>
</protein>
<dbReference type="eggNOG" id="COG1404">
    <property type="taxonomic scope" value="Bacteria"/>
</dbReference>
<accession>V5ES03</accession>
<dbReference type="InterPro" id="IPR000209">
    <property type="entry name" value="Peptidase_S8/S53_dom"/>
</dbReference>
<feature type="domain" description="Peptidase C-terminal archaeal/bacterial" evidence="9">
    <location>
        <begin position="446"/>
        <end position="511"/>
    </location>
</feature>
<dbReference type="EMBL" id="DF196823">
    <property type="protein sequence ID" value="GAD32566.1"/>
    <property type="molecule type" value="Genomic_DNA"/>
</dbReference>
<dbReference type="SUPFAM" id="SSF52743">
    <property type="entry name" value="Subtilisin-like"/>
    <property type="match status" value="1"/>
</dbReference>
<evidence type="ECO:0000256" key="7">
    <source>
        <dbReference type="SAM" id="SignalP"/>
    </source>
</evidence>
<dbReference type="Pfam" id="PF00082">
    <property type="entry name" value="Peptidase_S8"/>
    <property type="match status" value="1"/>
</dbReference>
<dbReference type="InterPro" id="IPR023827">
    <property type="entry name" value="Peptidase_S8_Asp-AS"/>
</dbReference>
<dbReference type="InterPro" id="IPR023828">
    <property type="entry name" value="Peptidase_S8_Ser-AS"/>
</dbReference>
<keyword evidence="3 5" id="KW-0378">Hydrolase</keyword>
<evidence type="ECO:0000256" key="6">
    <source>
        <dbReference type="RuleBase" id="RU003355"/>
    </source>
</evidence>
<reference evidence="12" key="1">
    <citation type="submission" date="2012-12" db="EMBL/GenBank/DDBJ databases">
        <title>Genome Sequence of Photobacterium leiognathi lrivu.4.1.</title>
        <authorList>
            <person name="Urbanczyk H."/>
            <person name="Ogura Y."/>
            <person name="Hayashi T."/>
            <person name="Dunlap P.V."/>
        </authorList>
    </citation>
    <scope>NUCLEOTIDE SEQUENCE [LARGE SCALE GENOMIC DNA]</scope>
    <source>
        <strain evidence="12">lrivu.4.1</strain>
    </source>
</reference>
<keyword evidence="4 5" id="KW-0720">Serine protease</keyword>
<dbReference type="PROSITE" id="PS00136">
    <property type="entry name" value="SUBTILASE_ASP"/>
    <property type="match status" value="1"/>
</dbReference>
<dbReference type="InterPro" id="IPR034193">
    <property type="entry name" value="PCSK9_ProteinaseK-like"/>
</dbReference>